<dbReference type="Gene3D" id="1.25.40.10">
    <property type="entry name" value="Tetratricopeptide repeat domain"/>
    <property type="match status" value="1"/>
</dbReference>
<comment type="caution">
    <text evidence="7">The sequence shown here is derived from an EMBL/GenBank/DDBJ whole genome shotgun (WGS) entry which is preliminary data.</text>
</comment>
<feature type="transmembrane region" description="Helical" evidence="5">
    <location>
        <begin position="474"/>
        <end position="494"/>
    </location>
</feature>
<name>A0A1F6FLH3_9BACT</name>
<evidence type="ECO:0000313" key="8">
    <source>
        <dbReference type="Proteomes" id="UP000177968"/>
    </source>
</evidence>
<keyword evidence="2 5" id="KW-0812">Transmembrane</keyword>
<evidence type="ECO:0000256" key="5">
    <source>
        <dbReference type="SAM" id="Phobius"/>
    </source>
</evidence>
<organism evidence="7 8">
    <name type="scientific">Candidatus Kaiserbacteria bacterium RIFCSPLOWO2_12_FULL_50_28</name>
    <dbReference type="NCBI Taxonomy" id="1798527"/>
    <lineage>
        <taxon>Bacteria</taxon>
        <taxon>Candidatus Kaiseribacteriota</taxon>
    </lineage>
</organism>
<sequence>MVTLIAKWFPWVLLAPALLPLVYVDGLLYPYVAPKTLLFRALFIVAAAAFAYLALSGHTFYWKRLSPKSTENGSLYFFFAWTPAVLLVVAYATSLLGIDFYHSFWSIFDRGDGLLTLTAAVGFFYLILLYADKEFLRKLFSVAAWVGSLVAVYAVLQWLQSVSGMNIPVIAEPRGRFGATFGNAAFLAAYLGMTLFASLAVLSEYRGRWLRALQIGAGLQLLAIILAATRGTLLALFMAGVLAAVYLALKGGSSTSFGKDQDKSLGASGRMHTYARGGLLVAVVLAGLFFMFRSPLSESSFEPVRRIASISLNDVTVSSRLFVWKNVFEEAKLKPLTGYGAEHVDVLFNRVYDPGDILEEWFDRSHNAYLDYFVQYGILGVLLYTGIIAGLGWSGWRLYKKEVSEKHRERFSVFFRGYGPYVVLMALVYALQNFFVFDTAMTLWFLFAILAAVLAYAGTVTPPSTSKYGNVGRLPKAIPVAVGVAILALLYPVAIQPLRANLALAQGYLYHVIDVDRSITQMQKGLSLGTYADLEYGYQAYSMYTDQQQVMLEGQERVRAYRYALETLTKNYERYPYDARTAVYLAHVLDSAPPEEDVDEEFLRAVLARAVELSPQRAQGKYILANISLKKGDRAQGVEERTRYYREAIVILEEYAVEVPDLAETNYIIANLYLVLDERASAKKWADGGLVLYKERGGKGAASRAIKYYIAVEDWQNALLFMKDIVEERGRNFEEIYDLAKLYFLTGDRDHALGIVERLRRDAPGLVETDPAFVRAIESIQ</sequence>
<dbReference type="InterPro" id="IPR051533">
    <property type="entry name" value="WaaL-like"/>
</dbReference>
<dbReference type="InterPro" id="IPR011990">
    <property type="entry name" value="TPR-like_helical_dom_sf"/>
</dbReference>
<evidence type="ECO:0000256" key="4">
    <source>
        <dbReference type="ARBA" id="ARBA00023136"/>
    </source>
</evidence>
<reference evidence="7 8" key="1">
    <citation type="journal article" date="2016" name="Nat. Commun.">
        <title>Thousands of microbial genomes shed light on interconnected biogeochemical processes in an aquifer system.</title>
        <authorList>
            <person name="Anantharaman K."/>
            <person name="Brown C.T."/>
            <person name="Hug L.A."/>
            <person name="Sharon I."/>
            <person name="Castelle C.J."/>
            <person name="Probst A.J."/>
            <person name="Thomas B.C."/>
            <person name="Singh A."/>
            <person name="Wilkins M.J."/>
            <person name="Karaoz U."/>
            <person name="Brodie E.L."/>
            <person name="Williams K.H."/>
            <person name="Hubbard S.S."/>
            <person name="Banfield J.F."/>
        </authorList>
    </citation>
    <scope>NUCLEOTIDE SEQUENCE [LARGE SCALE GENOMIC DNA]</scope>
</reference>
<keyword evidence="4 5" id="KW-0472">Membrane</keyword>
<dbReference type="InterPro" id="IPR007016">
    <property type="entry name" value="O-antigen_ligase-rel_domated"/>
</dbReference>
<gene>
    <name evidence="7" type="ORF">A3H15_00335</name>
</gene>
<feature type="transmembrane region" description="Helical" evidence="5">
    <location>
        <begin position="443"/>
        <end position="462"/>
    </location>
</feature>
<feature type="transmembrane region" description="Helical" evidence="5">
    <location>
        <begin position="37"/>
        <end position="55"/>
    </location>
</feature>
<dbReference type="GO" id="GO:0016020">
    <property type="term" value="C:membrane"/>
    <property type="evidence" value="ECO:0007669"/>
    <property type="project" value="UniProtKB-SubCell"/>
</dbReference>
<accession>A0A1F6FLH3</accession>
<feature type="transmembrane region" description="Helical" evidence="5">
    <location>
        <begin position="75"/>
        <end position="93"/>
    </location>
</feature>
<dbReference type="PANTHER" id="PTHR37422">
    <property type="entry name" value="TEICHURONIC ACID BIOSYNTHESIS PROTEIN TUAE"/>
    <property type="match status" value="1"/>
</dbReference>
<feature type="transmembrane region" description="Helical" evidence="5">
    <location>
        <begin position="373"/>
        <end position="393"/>
    </location>
</feature>
<feature type="transmembrane region" description="Helical" evidence="5">
    <location>
        <begin position="179"/>
        <end position="202"/>
    </location>
</feature>
<dbReference type="Proteomes" id="UP000177968">
    <property type="component" value="Unassembled WGS sequence"/>
</dbReference>
<feature type="transmembrane region" description="Helical" evidence="5">
    <location>
        <begin position="12"/>
        <end position="31"/>
    </location>
</feature>
<dbReference type="SUPFAM" id="SSF48452">
    <property type="entry name" value="TPR-like"/>
    <property type="match status" value="1"/>
</dbReference>
<dbReference type="Pfam" id="PF04932">
    <property type="entry name" value="Wzy_C"/>
    <property type="match status" value="1"/>
</dbReference>
<feature type="transmembrane region" description="Helical" evidence="5">
    <location>
        <begin position="234"/>
        <end position="252"/>
    </location>
</feature>
<protein>
    <recommendedName>
        <fullName evidence="6">O-antigen ligase-related domain-containing protein</fullName>
    </recommendedName>
</protein>
<feature type="domain" description="O-antigen ligase-related" evidence="6">
    <location>
        <begin position="218"/>
        <end position="384"/>
    </location>
</feature>
<dbReference type="PANTHER" id="PTHR37422:SF13">
    <property type="entry name" value="LIPOPOLYSACCHARIDE BIOSYNTHESIS PROTEIN PA4999-RELATED"/>
    <property type="match status" value="1"/>
</dbReference>
<proteinExistence type="predicted"/>
<dbReference type="AlphaFoldDB" id="A0A1F6FLH3"/>
<comment type="subcellular location">
    <subcellularLocation>
        <location evidence="1">Membrane</location>
        <topology evidence="1">Multi-pass membrane protein</topology>
    </subcellularLocation>
</comment>
<feature type="transmembrane region" description="Helical" evidence="5">
    <location>
        <begin position="273"/>
        <end position="292"/>
    </location>
</feature>
<evidence type="ECO:0000313" key="7">
    <source>
        <dbReference type="EMBL" id="OGG86666.1"/>
    </source>
</evidence>
<feature type="transmembrane region" description="Helical" evidence="5">
    <location>
        <begin position="413"/>
        <end position="431"/>
    </location>
</feature>
<evidence type="ECO:0000256" key="3">
    <source>
        <dbReference type="ARBA" id="ARBA00022989"/>
    </source>
</evidence>
<feature type="transmembrane region" description="Helical" evidence="5">
    <location>
        <begin position="113"/>
        <end position="132"/>
    </location>
</feature>
<evidence type="ECO:0000259" key="6">
    <source>
        <dbReference type="Pfam" id="PF04932"/>
    </source>
</evidence>
<evidence type="ECO:0000256" key="2">
    <source>
        <dbReference type="ARBA" id="ARBA00022692"/>
    </source>
</evidence>
<feature type="transmembrane region" description="Helical" evidence="5">
    <location>
        <begin position="139"/>
        <end position="159"/>
    </location>
</feature>
<dbReference type="EMBL" id="MFMO01000046">
    <property type="protein sequence ID" value="OGG86666.1"/>
    <property type="molecule type" value="Genomic_DNA"/>
</dbReference>
<evidence type="ECO:0000256" key="1">
    <source>
        <dbReference type="ARBA" id="ARBA00004141"/>
    </source>
</evidence>
<feature type="transmembrane region" description="Helical" evidence="5">
    <location>
        <begin position="209"/>
        <end position="228"/>
    </location>
</feature>
<keyword evidence="3 5" id="KW-1133">Transmembrane helix</keyword>